<feature type="region of interest" description="Disordered" evidence="14">
    <location>
        <begin position="1019"/>
        <end position="1044"/>
    </location>
</feature>
<keyword evidence="9 15" id="KW-1133">Transmembrane helix</keyword>
<evidence type="ECO:0000256" key="9">
    <source>
        <dbReference type="ARBA" id="ARBA00022989"/>
    </source>
</evidence>
<dbReference type="GO" id="GO:0001755">
    <property type="term" value="P:neural crest cell migration"/>
    <property type="evidence" value="ECO:0007669"/>
    <property type="project" value="TreeGrafter"/>
</dbReference>
<dbReference type="GO" id="GO:0030215">
    <property type="term" value="F:semaphorin receptor binding"/>
    <property type="evidence" value="ECO:0007669"/>
    <property type="project" value="InterPro"/>
</dbReference>
<evidence type="ECO:0000256" key="10">
    <source>
        <dbReference type="ARBA" id="ARBA00023136"/>
    </source>
</evidence>
<gene>
    <name evidence="18" type="ORF">P4O66_022938</name>
</gene>
<evidence type="ECO:0000256" key="1">
    <source>
        <dbReference type="ARBA" id="ARBA00004251"/>
    </source>
</evidence>
<dbReference type="AlphaFoldDB" id="A0AAD9E1U7"/>
<dbReference type="Proteomes" id="UP001239994">
    <property type="component" value="Unassembled WGS sequence"/>
</dbReference>
<keyword evidence="11" id="KW-1015">Disulfide bond</keyword>
<dbReference type="InterPro" id="IPR015943">
    <property type="entry name" value="WD40/YVTN_repeat-like_dom_sf"/>
</dbReference>
<dbReference type="EMBL" id="JAROKS010000009">
    <property type="protein sequence ID" value="KAK1801244.1"/>
    <property type="molecule type" value="Genomic_DNA"/>
</dbReference>
<feature type="compositionally biased region" description="Polar residues" evidence="14">
    <location>
        <begin position="1227"/>
        <end position="1236"/>
    </location>
</feature>
<evidence type="ECO:0000256" key="16">
    <source>
        <dbReference type="SAM" id="SignalP"/>
    </source>
</evidence>
<feature type="region of interest" description="Disordered" evidence="14">
    <location>
        <begin position="1172"/>
        <end position="1266"/>
    </location>
</feature>
<feature type="chain" id="PRO_5042272280" description="Sema domain-containing protein" evidence="16">
    <location>
        <begin position="28"/>
        <end position="1266"/>
    </location>
</feature>
<dbReference type="InterPro" id="IPR001627">
    <property type="entry name" value="Semap_dom"/>
</dbReference>
<dbReference type="Gene3D" id="2.130.10.10">
    <property type="entry name" value="YVTN repeat-like/Quinoprotein amine dehydrogenase"/>
    <property type="match status" value="2"/>
</dbReference>
<dbReference type="GO" id="GO:0005886">
    <property type="term" value="C:plasma membrane"/>
    <property type="evidence" value="ECO:0007669"/>
    <property type="project" value="UniProtKB-SubCell"/>
</dbReference>
<evidence type="ECO:0000256" key="11">
    <source>
        <dbReference type="ARBA" id="ARBA00023157"/>
    </source>
</evidence>
<comment type="caution">
    <text evidence="13">Lacks conserved residue(s) required for the propagation of feature annotation.</text>
</comment>
<reference evidence="18" key="1">
    <citation type="submission" date="2023-03" db="EMBL/GenBank/DDBJ databases">
        <title>Electrophorus voltai genome.</title>
        <authorList>
            <person name="Bian C."/>
        </authorList>
    </citation>
    <scope>NUCLEOTIDE SEQUENCE</scope>
    <source>
        <strain evidence="18">CB-2022</strain>
        <tissue evidence="18">Muscle</tissue>
    </source>
</reference>
<keyword evidence="8" id="KW-0524">Neurogenesis</keyword>
<keyword evidence="12" id="KW-0325">Glycoprotein</keyword>
<organism evidence="18 19">
    <name type="scientific">Electrophorus voltai</name>
    <dbReference type="NCBI Taxonomy" id="2609070"/>
    <lineage>
        <taxon>Eukaryota</taxon>
        <taxon>Metazoa</taxon>
        <taxon>Chordata</taxon>
        <taxon>Craniata</taxon>
        <taxon>Vertebrata</taxon>
        <taxon>Euteleostomi</taxon>
        <taxon>Actinopterygii</taxon>
        <taxon>Neopterygii</taxon>
        <taxon>Teleostei</taxon>
        <taxon>Ostariophysi</taxon>
        <taxon>Gymnotiformes</taxon>
        <taxon>Gymnotoidei</taxon>
        <taxon>Gymnotidae</taxon>
        <taxon>Electrophorus</taxon>
    </lineage>
</organism>
<dbReference type="SUPFAM" id="SSF101912">
    <property type="entry name" value="Sema domain"/>
    <property type="match status" value="1"/>
</dbReference>
<comment type="subcellular location">
    <subcellularLocation>
        <location evidence="1">Cell membrane</location>
        <topology evidence="1">Single-pass type I membrane protein</topology>
    </subcellularLocation>
</comment>
<dbReference type="InterPro" id="IPR027231">
    <property type="entry name" value="Semaphorin"/>
</dbReference>
<keyword evidence="6 16" id="KW-0732">Signal</keyword>
<protein>
    <recommendedName>
        <fullName evidence="17">Sema domain-containing protein</fullName>
    </recommendedName>
</protein>
<keyword evidence="19" id="KW-1185">Reference proteome</keyword>
<proteinExistence type="inferred from homology"/>
<dbReference type="GO" id="GO:0007411">
    <property type="term" value="P:axon guidance"/>
    <property type="evidence" value="ECO:0007669"/>
    <property type="project" value="TreeGrafter"/>
</dbReference>
<dbReference type="Pfam" id="PF01437">
    <property type="entry name" value="PSI"/>
    <property type="match status" value="1"/>
</dbReference>
<dbReference type="PROSITE" id="PS51004">
    <property type="entry name" value="SEMA"/>
    <property type="match status" value="1"/>
</dbReference>
<keyword evidence="3" id="KW-0217">Developmental protein</keyword>
<evidence type="ECO:0000256" key="6">
    <source>
        <dbReference type="ARBA" id="ARBA00022729"/>
    </source>
</evidence>
<evidence type="ECO:0000256" key="3">
    <source>
        <dbReference type="ARBA" id="ARBA00022473"/>
    </source>
</evidence>
<evidence type="ECO:0000256" key="13">
    <source>
        <dbReference type="PROSITE-ProRule" id="PRU00352"/>
    </source>
</evidence>
<dbReference type="GO" id="GO:0071526">
    <property type="term" value="P:semaphorin-plexin signaling pathway"/>
    <property type="evidence" value="ECO:0007669"/>
    <property type="project" value="TreeGrafter"/>
</dbReference>
<evidence type="ECO:0000256" key="7">
    <source>
        <dbReference type="ARBA" id="ARBA00022782"/>
    </source>
</evidence>
<feature type="region of interest" description="Disordered" evidence="14">
    <location>
        <begin position="851"/>
        <end position="887"/>
    </location>
</feature>
<evidence type="ECO:0000256" key="15">
    <source>
        <dbReference type="SAM" id="Phobius"/>
    </source>
</evidence>
<keyword evidence="7" id="KW-0221">Differentiation</keyword>
<feature type="compositionally biased region" description="Basic and acidic residues" evidence="14">
    <location>
        <begin position="873"/>
        <end position="887"/>
    </location>
</feature>
<keyword evidence="10 15" id="KW-0472">Membrane</keyword>
<evidence type="ECO:0000256" key="2">
    <source>
        <dbReference type="ARBA" id="ARBA00009492"/>
    </source>
</evidence>
<keyword evidence="5 15" id="KW-0812">Transmembrane</keyword>
<comment type="caution">
    <text evidence="18">The sequence shown here is derived from an EMBL/GenBank/DDBJ whole genome shotgun (WGS) entry which is preliminary data.</text>
</comment>
<dbReference type="Gene3D" id="3.30.1680.10">
    <property type="entry name" value="ligand-binding face of the semaphorins, domain 2"/>
    <property type="match status" value="1"/>
</dbReference>
<dbReference type="GO" id="GO:2001224">
    <property type="term" value="P:positive regulation of neuron migration"/>
    <property type="evidence" value="ECO:0007669"/>
    <property type="project" value="TreeGrafter"/>
</dbReference>
<dbReference type="PANTHER" id="PTHR11036:SF12">
    <property type="entry name" value="SEMAPHORIN-6A"/>
    <property type="match status" value="1"/>
</dbReference>
<dbReference type="SUPFAM" id="SSF103575">
    <property type="entry name" value="Plexin repeat"/>
    <property type="match status" value="1"/>
</dbReference>
<dbReference type="SMART" id="SM00630">
    <property type="entry name" value="Sema"/>
    <property type="match status" value="1"/>
</dbReference>
<accession>A0AAD9E1U7</accession>
<feature type="transmembrane region" description="Helical" evidence="15">
    <location>
        <begin position="919"/>
        <end position="945"/>
    </location>
</feature>
<feature type="compositionally biased region" description="Polar residues" evidence="14">
    <location>
        <begin position="1251"/>
        <end position="1266"/>
    </location>
</feature>
<comment type="similarity">
    <text evidence="2">Belongs to the semaphorin family.</text>
</comment>
<feature type="compositionally biased region" description="Polar residues" evidence="14">
    <location>
        <begin position="741"/>
        <end position="754"/>
    </location>
</feature>
<evidence type="ECO:0000256" key="5">
    <source>
        <dbReference type="ARBA" id="ARBA00022692"/>
    </source>
</evidence>
<dbReference type="GO" id="GO:0045499">
    <property type="term" value="F:chemorepellent activity"/>
    <property type="evidence" value="ECO:0007669"/>
    <property type="project" value="TreeGrafter"/>
</dbReference>
<evidence type="ECO:0000256" key="14">
    <source>
        <dbReference type="SAM" id="MobiDB-lite"/>
    </source>
</evidence>
<feature type="compositionally biased region" description="Polar residues" evidence="14">
    <location>
        <begin position="852"/>
        <end position="864"/>
    </location>
</feature>
<dbReference type="Pfam" id="PF01403">
    <property type="entry name" value="Sema"/>
    <property type="match status" value="1"/>
</dbReference>
<feature type="region of interest" description="Disordered" evidence="14">
    <location>
        <begin position="729"/>
        <end position="793"/>
    </location>
</feature>
<keyword evidence="4" id="KW-1003">Cell membrane</keyword>
<dbReference type="InterPro" id="IPR036352">
    <property type="entry name" value="Semap_dom_sf"/>
</dbReference>
<evidence type="ECO:0000256" key="12">
    <source>
        <dbReference type="ARBA" id="ARBA00023180"/>
    </source>
</evidence>
<name>A0AAD9E1U7_9TELE</name>
<evidence type="ECO:0000313" key="18">
    <source>
        <dbReference type="EMBL" id="KAK1801244.1"/>
    </source>
</evidence>
<dbReference type="PANTHER" id="PTHR11036">
    <property type="entry name" value="SEMAPHORIN"/>
    <property type="match status" value="1"/>
</dbReference>
<evidence type="ECO:0000256" key="8">
    <source>
        <dbReference type="ARBA" id="ARBA00022902"/>
    </source>
</evidence>
<sequence>NQEPVGSATMRSEALVLYFTLLQIAGAGFPEDSEPISISHGNYTKHYPVFVGHKPARNNTQRHKLDIQLIAITNRTLYVAARSVFAHRPGQAMGIGKSAGPFPWARPSSSGPWQLSRRGSLRFTRASVKSCLSSANDVDYTSSALTEACAALAHGGSFSEAVVARKRDRDHIYTVDIEITGAAEEIFFSKQSVPCVILPKKSILGVKPKLITTDSPSISSQQKLTWKSRQGDVDTCRMKGKHKDECHNFIKVLLQQNDDTLFVCGTNAFNPSCRTYKTDSLEADGEEISGMARCPYDAKHANVALFADGKLYSATVTDFLAIDAVIYRSLGDSPTLRTVKHDSKWLKEPYFVQAVDYEDFIYFFFREIAMEYNSMGKVVFPRVARVCKNDQGGSQRVLEKQWTSFLKARLNCSIPGDSHFYFNILQAVTGVIHVDGHHIVMATFSTPYNSIPGSAVCAYDMADIAAAFTGRFKEQKSPDSTWTPVPEERVPRPRPGCCAGTSSAERYKVSNEFPDDTLNFIKMHPLMDEAVPSIAHRPWFLKTMVRYRLTRIAVDNAAGPHGNYTVVFLGSERGIILKFLAKMKSGFLNDSLFLEELSVYNPEKCSVDGVEDKRIVSMQIDSRSHSLFVAFTSCVVKVPLSRCERHGKCKKSCIAARDPYCGWVSDGACREVVSSSKYVGQAPMRTSQARGSLTHAYPLWRIGHIRLCSSVASTNNGLAAPPILMNGCKGKPSGKNRGANGRSSRTWSTATQMDWETAKLPSPSETERSRPLRGPAWSRAGATHGQDSGPAVPGQALVDCDSAKWAGASFAGSCQGHIRILFAHATVQTTPVGRTPQGRPQSTNLRCALAGRSTSASHSTTQPPANGPLGRGHTLEPKEPPLTVDKRDPYIAVPPLTQQESTGVIRESFQKGRDQMVPITLLAIAVILAFVMGAIFSGIIVYCVCDHRRRDFELSGRKDKESTNSRRGSMNSVTKLTGLFETQAKDGRPEAILTPLMHNGRLTSSKMLIKADQHQVDLTALPTPESTPMQPRRKPSRGSRDWERNQNLINACTKDMPPMGSPVIPTDLPLRASPGHIPSVVVLPLPQHQQAYQHEYVEQLHRSEPPDDPATTLEYKTVKSPCHGLSTADSEGMPPRVPQREASLAAVLPPAVPQMGKRLDVYGRAYSAGSSKALGLKKQHNTNSSNSSHLARSHGYGRAETPPPAPQRVDSIHVTGPPAVGLARHPSLTSYSSLPRCSSRHLKPDVPPKPSQVSLSTKVKSGESYT</sequence>
<dbReference type="InterPro" id="IPR002165">
    <property type="entry name" value="Plexin_repeat"/>
</dbReference>
<dbReference type="FunFam" id="2.130.10.10:FF:000028">
    <property type="entry name" value="semaphorin-6A isoform X1"/>
    <property type="match status" value="1"/>
</dbReference>
<feature type="non-terminal residue" evidence="18">
    <location>
        <position position="1"/>
    </location>
</feature>
<feature type="signal peptide" evidence="16">
    <location>
        <begin position="1"/>
        <end position="27"/>
    </location>
</feature>
<feature type="domain" description="Sema" evidence="17">
    <location>
        <begin position="169"/>
        <end position="640"/>
    </location>
</feature>
<evidence type="ECO:0000256" key="4">
    <source>
        <dbReference type="ARBA" id="ARBA00022475"/>
    </source>
</evidence>
<feature type="compositionally biased region" description="Polar residues" evidence="14">
    <location>
        <begin position="1181"/>
        <end position="1190"/>
    </location>
</feature>
<evidence type="ECO:0000313" key="19">
    <source>
        <dbReference type="Proteomes" id="UP001239994"/>
    </source>
</evidence>
<evidence type="ECO:0000259" key="17">
    <source>
        <dbReference type="PROSITE" id="PS51004"/>
    </source>
</evidence>